<dbReference type="PROSITE" id="PS50011">
    <property type="entry name" value="PROTEIN_KINASE_DOM"/>
    <property type="match status" value="1"/>
</dbReference>
<dbReference type="InterPro" id="IPR011009">
    <property type="entry name" value="Kinase-like_dom_sf"/>
</dbReference>
<dbReference type="EMBL" id="CM003532">
    <property type="protein sequence ID" value="RCV24700.1"/>
    <property type="molecule type" value="Genomic_DNA"/>
</dbReference>
<dbReference type="InterPro" id="IPR001611">
    <property type="entry name" value="Leu-rich_rpt"/>
</dbReference>
<evidence type="ECO:0000256" key="7">
    <source>
        <dbReference type="ARBA" id="ARBA00022729"/>
    </source>
</evidence>
<dbReference type="Pfam" id="PF00069">
    <property type="entry name" value="Pkinase"/>
    <property type="match status" value="1"/>
</dbReference>
<keyword evidence="7" id="KW-0732">Signal</keyword>
<dbReference type="Pfam" id="PF00560">
    <property type="entry name" value="LRR_1"/>
    <property type="match status" value="4"/>
</dbReference>
<keyword evidence="6 15" id="KW-0812">Transmembrane</keyword>
<feature type="transmembrane region" description="Helical" evidence="15">
    <location>
        <begin position="40"/>
        <end position="58"/>
    </location>
</feature>
<keyword evidence="12 15" id="KW-1133">Transmembrane helix</keyword>
<dbReference type="InterPro" id="IPR008271">
    <property type="entry name" value="Ser/Thr_kinase_AS"/>
</dbReference>
<protein>
    <recommendedName>
        <fullName evidence="16">Protein kinase domain-containing protein</fullName>
    </recommendedName>
</protein>
<dbReference type="InterPro" id="IPR003591">
    <property type="entry name" value="Leu-rich_rpt_typical-subtyp"/>
</dbReference>
<dbReference type="InterPro" id="IPR032675">
    <property type="entry name" value="LRR_dom_sf"/>
</dbReference>
<evidence type="ECO:0000256" key="2">
    <source>
        <dbReference type="ARBA" id="ARBA00008684"/>
    </source>
</evidence>
<evidence type="ECO:0000256" key="10">
    <source>
        <dbReference type="ARBA" id="ARBA00022777"/>
    </source>
</evidence>
<evidence type="ECO:0000256" key="6">
    <source>
        <dbReference type="ARBA" id="ARBA00022692"/>
    </source>
</evidence>
<sequence>MQRNKLQWQYACACTETLHTVNTEDTLKTEATSMAIRSTLLLLLLLSAFAFISALAVGEADDDVAALLAFKAAAIGSGDDDPLPSWNGSGVGGICGLEGVSCGRKHRRVVALTLPSYGLAGTLSPAIGNLSFLRALNLSSNWFHGSIPSSIGRLARLQRLDLSYNTLTGELPANLSSCASLLNLRIRSNHLHGRIPAELGHKLTSLKELSLPNNSFLTRTIAGSIANMSSLLLLDLSRNKLEGSIPPELGSMAGLMSLGLFCNEFSGVLPNSLYNLSLLKAFQVGWNMLSGTIPADIGDRFPAIEILHYSDNWFSGTIPPSVSNLSATLTWLLLDVNSFSGYVPPGLGRLQSLTHLCLDVNKLEADDRQGWEFITFLRNCSQLQYLENLEGPIPASLGNLKNLYVFDLSKNGLNGSIPREVLKLPALSYYLDLAYNSLSGSLPTEVGGLAYLSILLLSVALIWLIHKKLRKKHESQHTPTTEEQYEKISYHALSNGTNGFSEANLLGQGSYGAVYKCTLHDQDTIVAVKVFNIQQSRSTRSFVAECEALRRVRHRGLIKIITCCSSINHQGMEFKALVFEFMPNGSLNGWLHLESDMHTRTNTLSLEQRLHIAVDIMDALDYLHNYCQPPIIHCDIKPSNILLALDMSARVGDFGISRILPESVSKTLRNLNSTFGVKGSIGYVAPDSLQNLRTAADFCRPCCETEDLRGQCFTQRVDGGGSMRCAVLGGNLAQLAQKNRDLHR</sequence>
<evidence type="ECO:0000256" key="1">
    <source>
        <dbReference type="ARBA" id="ARBA00004162"/>
    </source>
</evidence>
<name>A0A368R568_SETIT</name>
<feature type="binding site" evidence="14">
    <location>
        <position position="529"/>
    </location>
    <ligand>
        <name>ATP</name>
        <dbReference type="ChEBI" id="CHEBI:30616"/>
    </ligand>
</feature>
<evidence type="ECO:0000259" key="16">
    <source>
        <dbReference type="PROSITE" id="PS50011"/>
    </source>
</evidence>
<evidence type="ECO:0000256" key="12">
    <source>
        <dbReference type="ARBA" id="ARBA00022989"/>
    </source>
</evidence>
<dbReference type="InterPro" id="IPR000719">
    <property type="entry name" value="Prot_kinase_dom"/>
</dbReference>
<feature type="transmembrane region" description="Helical" evidence="15">
    <location>
        <begin position="446"/>
        <end position="465"/>
    </location>
</feature>
<evidence type="ECO:0000256" key="3">
    <source>
        <dbReference type="ARBA" id="ARBA00022475"/>
    </source>
</evidence>
<evidence type="ECO:0000313" key="17">
    <source>
        <dbReference type="EMBL" id="RCV24700.1"/>
    </source>
</evidence>
<reference evidence="17" key="1">
    <citation type="journal article" date="2012" name="Nat. Biotechnol.">
        <title>Reference genome sequence of the model plant Setaria.</title>
        <authorList>
            <person name="Bennetzen J.L."/>
            <person name="Schmutz J."/>
            <person name="Wang H."/>
            <person name="Percifield R."/>
            <person name="Hawkins J."/>
            <person name="Pontaroli A.C."/>
            <person name="Estep M."/>
            <person name="Feng L."/>
            <person name="Vaughn J.N."/>
            <person name="Grimwood J."/>
            <person name="Jenkins J."/>
            <person name="Barry K."/>
            <person name="Lindquist E."/>
            <person name="Hellsten U."/>
            <person name="Deshpande S."/>
            <person name="Wang X."/>
            <person name="Wu X."/>
            <person name="Mitros T."/>
            <person name="Triplett J."/>
            <person name="Yang X."/>
            <person name="Ye C.Y."/>
            <person name="Mauro-Herrera M."/>
            <person name="Wang L."/>
            <person name="Li P."/>
            <person name="Sharma M."/>
            <person name="Sharma R."/>
            <person name="Ronald P.C."/>
            <person name="Panaud O."/>
            <person name="Kellogg E.A."/>
            <person name="Brutnell T.P."/>
            <person name="Doust A.N."/>
            <person name="Tuskan G.A."/>
            <person name="Rokhsar D."/>
            <person name="Devos K.M."/>
        </authorList>
    </citation>
    <scope>NUCLEOTIDE SEQUENCE [LARGE SCALE GENOMIC DNA]</scope>
    <source>
        <strain evidence="17">Yugu1</strain>
    </source>
</reference>
<comment type="subcellular location">
    <subcellularLocation>
        <location evidence="1">Cell membrane</location>
        <topology evidence="1">Single-pass membrane protein</topology>
    </subcellularLocation>
</comment>
<keyword evidence="11 14" id="KW-0067">ATP-binding</keyword>
<accession>A0A368R568</accession>
<dbReference type="PANTHER" id="PTHR27008">
    <property type="entry name" value="OS04G0122200 PROTEIN"/>
    <property type="match status" value="1"/>
</dbReference>
<keyword evidence="10" id="KW-0418">Kinase</keyword>
<evidence type="ECO:0000256" key="4">
    <source>
        <dbReference type="ARBA" id="ARBA00022614"/>
    </source>
</evidence>
<dbReference type="PROSITE" id="PS00107">
    <property type="entry name" value="PROTEIN_KINASE_ATP"/>
    <property type="match status" value="1"/>
</dbReference>
<dbReference type="FunFam" id="3.30.200.20:FF:000432">
    <property type="entry name" value="LRR receptor-like serine/threonine-protein kinase EFR"/>
    <property type="match status" value="1"/>
</dbReference>
<dbReference type="Gene3D" id="1.10.510.10">
    <property type="entry name" value="Transferase(Phosphotransferase) domain 1"/>
    <property type="match status" value="1"/>
</dbReference>
<dbReference type="AlphaFoldDB" id="A0A368R568"/>
<organism evidence="17">
    <name type="scientific">Setaria italica</name>
    <name type="common">Foxtail millet</name>
    <name type="synonym">Panicum italicum</name>
    <dbReference type="NCBI Taxonomy" id="4555"/>
    <lineage>
        <taxon>Eukaryota</taxon>
        <taxon>Viridiplantae</taxon>
        <taxon>Streptophyta</taxon>
        <taxon>Embryophyta</taxon>
        <taxon>Tracheophyta</taxon>
        <taxon>Spermatophyta</taxon>
        <taxon>Magnoliopsida</taxon>
        <taxon>Liliopsida</taxon>
        <taxon>Poales</taxon>
        <taxon>Poaceae</taxon>
        <taxon>PACMAD clade</taxon>
        <taxon>Panicoideae</taxon>
        <taxon>Panicodae</taxon>
        <taxon>Paniceae</taxon>
        <taxon>Cenchrinae</taxon>
        <taxon>Setaria</taxon>
    </lineage>
</organism>
<dbReference type="InterPro" id="IPR051809">
    <property type="entry name" value="Plant_receptor-like_S/T_kinase"/>
</dbReference>
<comment type="similarity">
    <text evidence="2">Belongs to the protein kinase superfamily. Ser/Thr protein kinase family.</text>
</comment>
<evidence type="ECO:0000256" key="15">
    <source>
        <dbReference type="SAM" id="Phobius"/>
    </source>
</evidence>
<dbReference type="PANTHER" id="PTHR27008:SF376">
    <property type="entry name" value="OS01G0152000 PROTEIN"/>
    <property type="match status" value="1"/>
</dbReference>
<feature type="domain" description="Protein kinase" evidence="16">
    <location>
        <begin position="500"/>
        <end position="744"/>
    </location>
</feature>
<dbReference type="FunFam" id="3.80.10.10:FF:000400">
    <property type="entry name" value="Nuclear pore complex protein NUP107"/>
    <property type="match status" value="1"/>
</dbReference>
<evidence type="ECO:0000256" key="11">
    <source>
        <dbReference type="ARBA" id="ARBA00022840"/>
    </source>
</evidence>
<keyword evidence="5" id="KW-0808">Transferase</keyword>
<dbReference type="SMART" id="SM00220">
    <property type="entry name" value="S_TKc"/>
    <property type="match status" value="1"/>
</dbReference>
<dbReference type="SUPFAM" id="SSF56112">
    <property type="entry name" value="Protein kinase-like (PK-like)"/>
    <property type="match status" value="1"/>
</dbReference>
<keyword evidence="8" id="KW-0677">Repeat</keyword>
<gene>
    <name evidence="17" type="ORF">SETIT_5G106700v2</name>
</gene>
<dbReference type="OrthoDB" id="676979at2759"/>
<dbReference type="PROSITE" id="PS00108">
    <property type="entry name" value="PROTEIN_KINASE_ST"/>
    <property type="match status" value="1"/>
</dbReference>
<evidence type="ECO:0000256" key="9">
    <source>
        <dbReference type="ARBA" id="ARBA00022741"/>
    </source>
</evidence>
<evidence type="ECO:0000256" key="8">
    <source>
        <dbReference type="ARBA" id="ARBA00022737"/>
    </source>
</evidence>
<dbReference type="SUPFAM" id="SSF52058">
    <property type="entry name" value="L domain-like"/>
    <property type="match status" value="2"/>
</dbReference>
<evidence type="ECO:0000256" key="13">
    <source>
        <dbReference type="ARBA" id="ARBA00023136"/>
    </source>
</evidence>
<keyword evidence="3" id="KW-1003">Cell membrane</keyword>
<reference evidence="17" key="2">
    <citation type="submission" date="2015-07" db="EMBL/GenBank/DDBJ databases">
        <authorList>
            <person name="Noorani M."/>
        </authorList>
    </citation>
    <scope>NUCLEOTIDE SEQUENCE</scope>
    <source>
        <strain evidence="17">Yugu1</strain>
    </source>
</reference>
<dbReference type="SMART" id="SM00369">
    <property type="entry name" value="LRR_TYP"/>
    <property type="match status" value="3"/>
</dbReference>
<proteinExistence type="inferred from homology"/>
<dbReference type="GO" id="GO:0005524">
    <property type="term" value="F:ATP binding"/>
    <property type="evidence" value="ECO:0007669"/>
    <property type="project" value="UniProtKB-UniRule"/>
</dbReference>
<evidence type="ECO:0000256" key="14">
    <source>
        <dbReference type="PROSITE-ProRule" id="PRU10141"/>
    </source>
</evidence>
<keyword evidence="4" id="KW-0433">Leucine-rich repeat</keyword>
<dbReference type="GO" id="GO:0005886">
    <property type="term" value="C:plasma membrane"/>
    <property type="evidence" value="ECO:0007669"/>
    <property type="project" value="UniProtKB-SubCell"/>
</dbReference>
<dbReference type="FunFam" id="3.80.10.10:FF:001158">
    <property type="entry name" value="Leucine-rich repeat protein kinase family protein"/>
    <property type="match status" value="1"/>
</dbReference>
<evidence type="ECO:0000256" key="5">
    <source>
        <dbReference type="ARBA" id="ARBA00022679"/>
    </source>
</evidence>
<dbReference type="Gene3D" id="3.80.10.10">
    <property type="entry name" value="Ribonuclease Inhibitor"/>
    <property type="match status" value="4"/>
</dbReference>
<dbReference type="InterPro" id="IPR017441">
    <property type="entry name" value="Protein_kinase_ATP_BS"/>
</dbReference>
<dbReference type="Pfam" id="PF08263">
    <property type="entry name" value="LRRNT_2"/>
    <property type="match status" value="1"/>
</dbReference>
<dbReference type="Gene3D" id="3.30.200.20">
    <property type="entry name" value="Phosphorylase Kinase, domain 1"/>
    <property type="match status" value="1"/>
</dbReference>
<dbReference type="GO" id="GO:0004672">
    <property type="term" value="F:protein kinase activity"/>
    <property type="evidence" value="ECO:0007669"/>
    <property type="project" value="InterPro"/>
</dbReference>
<keyword evidence="13 15" id="KW-0472">Membrane</keyword>
<keyword evidence="9 14" id="KW-0547">Nucleotide-binding</keyword>
<dbReference type="InterPro" id="IPR013210">
    <property type="entry name" value="LRR_N_plant-typ"/>
</dbReference>